<gene>
    <name evidence="2" type="primary">RSR1</name>
    <name evidence="2" type="ORF">TWF718_010895</name>
</gene>
<evidence type="ECO:0000313" key="2">
    <source>
        <dbReference type="EMBL" id="KAK6333071.1"/>
    </source>
</evidence>
<dbReference type="InterPro" id="IPR020100">
    <property type="entry name" value="Glc-repressible_Grg1"/>
</dbReference>
<organism evidence="2 3">
    <name type="scientific">Orbilia javanica</name>
    <dbReference type="NCBI Taxonomy" id="47235"/>
    <lineage>
        <taxon>Eukaryota</taxon>
        <taxon>Fungi</taxon>
        <taxon>Dikarya</taxon>
        <taxon>Ascomycota</taxon>
        <taxon>Pezizomycotina</taxon>
        <taxon>Orbiliomycetes</taxon>
        <taxon>Orbiliales</taxon>
        <taxon>Orbiliaceae</taxon>
        <taxon>Orbilia</taxon>
    </lineage>
</organism>
<sequence length="89" mass="9167">MSAPNVNSPNEGIVGQITNSIKNAGQYVAETVNGKAAEVSKEQNKEQAKGNVPGKTSLSDRASGVLGAASDKLDQTTHETSARANKEGI</sequence>
<reference evidence="2 3" key="1">
    <citation type="submission" date="2019-10" db="EMBL/GenBank/DDBJ databases">
        <authorList>
            <person name="Palmer J.M."/>
        </authorList>
    </citation>
    <scope>NUCLEOTIDE SEQUENCE [LARGE SCALE GENOMIC DNA]</scope>
    <source>
        <strain evidence="2 3">TWF718</strain>
    </source>
</reference>
<evidence type="ECO:0000256" key="1">
    <source>
        <dbReference type="SAM" id="MobiDB-lite"/>
    </source>
</evidence>
<dbReference type="Pfam" id="PF11034">
    <property type="entry name" value="Grg1"/>
    <property type="match status" value="1"/>
</dbReference>
<dbReference type="AlphaFoldDB" id="A0AAN8NN22"/>
<feature type="region of interest" description="Disordered" evidence="1">
    <location>
        <begin position="38"/>
        <end position="89"/>
    </location>
</feature>
<proteinExistence type="predicted"/>
<comment type="caution">
    <text evidence="2">The sequence shown here is derived from an EMBL/GenBank/DDBJ whole genome shotgun (WGS) entry which is preliminary data.</text>
</comment>
<dbReference type="EMBL" id="JAVHNR010000009">
    <property type="protein sequence ID" value="KAK6333071.1"/>
    <property type="molecule type" value="Genomic_DNA"/>
</dbReference>
<keyword evidence="3" id="KW-1185">Reference proteome</keyword>
<evidence type="ECO:0000313" key="3">
    <source>
        <dbReference type="Proteomes" id="UP001313282"/>
    </source>
</evidence>
<feature type="compositionally biased region" description="Basic and acidic residues" evidence="1">
    <location>
        <begin position="71"/>
        <end position="89"/>
    </location>
</feature>
<accession>A0AAN8NN22</accession>
<feature type="compositionally biased region" description="Basic and acidic residues" evidence="1">
    <location>
        <begin position="38"/>
        <end position="48"/>
    </location>
</feature>
<dbReference type="Proteomes" id="UP001313282">
    <property type="component" value="Unassembled WGS sequence"/>
</dbReference>
<name>A0AAN8NN22_9PEZI</name>
<protein>
    <submittedName>
        <fullName evidence="2">Ras- protein rsr1</fullName>
    </submittedName>
</protein>